<organism evidence="4 5">
    <name type="scientific">Phytoactinopolyspora mesophila</name>
    <dbReference type="NCBI Taxonomy" id="2650750"/>
    <lineage>
        <taxon>Bacteria</taxon>
        <taxon>Bacillati</taxon>
        <taxon>Actinomycetota</taxon>
        <taxon>Actinomycetes</taxon>
        <taxon>Jiangellales</taxon>
        <taxon>Jiangellaceae</taxon>
        <taxon>Phytoactinopolyspora</taxon>
    </lineage>
</organism>
<feature type="domain" description="GGDEF" evidence="3">
    <location>
        <begin position="266"/>
        <end position="406"/>
    </location>
</feature>
<dbReference type="NCBIfam" id="TIGR00254">
    <property type="entry name" value="GGDEF"/>
    <property type="match status" value="1"/>
</dbReference>
<dbReference type="Gene3D" id="3.30.70.270">
    <property type="match status" value="1"/>
</dbReference>
<keyword evidence="2" id="KW-0472">Membrane</keyword>
<keyword evidence="2" id="KW-1133">Transmembrane helix</keyword>
<feature type="compositionally biased region" description="Low complexity" evidence="1">
    <location>
        <begin position="409"/>
        <end position="421"/>
    </location>
</feature>
<keyword evidence="2" id="KW-0812">Transmembrane</keyword>
<dbReference type="PANTHER" id="PTHR46663:SF4">
    <property type="entry name" value="DIGUANYLATE CYCLASE DGCT-RELATED"/>
    <property type="match status" value="1"/>
</dbReference>
<feature type="transmembrane region" description="Helical" evidence="2">
    <location>
        <begin position="194"/>
        <end position="223"/>
    </location>
</feature>
<accession>A0A7K3M3M9</accession>
<feature type="region of interest" description="Disordered" evidence="1">
    <location>
        <begin position="408"/>
        <end position="430"/>
    </location>
</feature>
<dbReference type="SUPFAM" id="SSF55073">
    <property type="entry name" value="Nucleotide cyclase"/>
    <property type="match status" value="1"/>
</dbReference>
<name>A0A7K3M3M9_9ACTN</name>
<dbReference type="InterPro" id="IPR000160">
    <property type="entry name" value="GGDEF_dom"/>
</dbReference>
<dbReference type="InterPro" id="IPR043128">
    <property type="entry name" value="Rev_trsase/Diguanyl_cyclase"/>
</dbReference>
<dbReference type="FunFam" id="3.30.70.270:FF:000001">
    <property type="entry name" value="Diguanylate cyclase domain protein"/>
    <property type="match status" value="1"/>
</dbReference>
<reference evidence="4 5" key="1">
    <citation type="submission" date="2019-11" db="EMBL/GenBank/DDBJ databases">
        <authorList>
            <person name="Li X.-J."/>
            <person name="Feng X.-M."/>
        </authorList>
    </citation>
    <scope>NUCLEOTIDE SEQUENCE [LARGE SCALE GENOMIC DNA]</scope>
    <source>
        <strain evidence="4 5">XMNu-373</strain>
    </source>
</reference>
<protein>
    <submittedName>
        <fullName evidence="4">Diguanylate cyclase</fullName>
    </submittedName>
</protein>
<feature type="transmembrane region" description="Helical" evidence="2">
    <location>
        <begin position="69"/>
        <end position="96"/>
    </location>
</feature>
<keyword evidence="5" id="KW-1185">Reference proteome</keyword>
<dbReference type="PANTHER" id="PTHR46663">
    <property type="entry name" value="DIGUANYLATE CYCLASE DGCT-RELATED"/>
    <property type="match status" value="1"/>
</dbReference>
<dbReference type="PROSITE" id="PS50887">
    <property type="entry name" value="GGDEF"/>
    <property type="match status" value="1"/>
</dbReference>
<evidence type="ECO:0000259" key="3">
    <source>
        <dbReference type="PROSITE" id="PS50887"/>
    </source>
</evidence>
<proteinExistence type="predicted"/>
<dbReference type="AlphaFoldDB" id="A0A7K3M3M9"/>
<feature type="transmembrane region" description="Helical" evidence="2">
    <location>
        <begin position="6"/>
        <end position="22"/>
    </location>
</feature>
<comment type="caution">
    <text evidence="4">The sequence shown here is derived from an EMBL/GenBank/DDBJ whole genome shotgun (WGS) entry which is preliminary data.</text>
</comment>
<evidence type="ECO:0000256" key="1">
    <source>
        <dbReference type="SAM" id="MobiDB-lite"/>
    </source>
</evidence>
<dbReference type="EMBL" id="WLZY01000003">
    <property type="protein sequence ID" value="NDL57637.1"/>
    <property type="molecule type" value="Genomic_DNA"/>
</dbReference>
<feature type="transmembrane region" description="Helical" evidence="2">
    <location>
        <begin position="150"/>
        <end position="173"/>
    </location>
</feature>
<evidence type="ECO:0000256" key="2">
    <source>
        <dbReference type="SAM" id="Phobius"/>
    </source>
</evidence>
<sequence>MILVLVVNASAVIVTAATAFLVDIDRGDLARFALLAGCAWAAIELTRHIERIRSYQPAATVAYVDSTTVWSFAAIIILPPALASGMVAVTYILSWARVKTRRAIPYRWTYSAATVLLGTHVAGLVLAAGMSNYPGVPDPTSMTGFKDLGVVVLAATVRWVFNTGLVMTAIALANPTARSKDLFNNFSEQFLEAGALGLGLAVAVIVTANPFALPGILIAIIALHRSLLVSQYRQASRVDAKTGLATAGRWHEFAEGMLKVAQQRNAPLGLLIIDLDRFKAVNDTYGHPFGDKVLRTVADELRAEVRELDACGRWGGEEFTILLPDIGTREALYRVAERIRLRIQSVAVDAPDNDGTGTPVYLSVSIGGTLYSAKDHGTLDDLLLAADTALYKAKNSGRNTVRLSANQLAAPTEPTETDPPATNLPHADSA</sequence>
<dbReference type="Proteomes" id="UP000460435">
    <property type="component" value="Unassembled WGS sequence"/>
</dbReference>
<dbReference type="SMART" id="SM00267">
    <property type="entry name" value="GGDEF"/>
    <property type="match status" value="1"/>
</dbReference>
<evidence type="ECO:0000313" key="5">
    <source>
        <dbReference type="Proteomes" id="UP000460435"/>
    </source>
</evidence>
<dbReference type="Pfam" id="PF00990">
    <property type="entry name" value="GGDEF"/>
    <property type="match status" value="1"/>
</dbReference>
<dbReference type="InterPro" id="IPR052163">
    <property type="entry name" value="DGC-Regulatory_Protein"/>
</dbReference>
<dbReference type="InterPro" id="IPR029787">
    <property type="entry name" value="Nucleotide_cyclase"/>
</dbReference>
<gene>
    <name evidence="4" type="ORF">F7O44_11185</name>
</gene>
<evidence type="ECO:0000313" key="4">
    <source>
        <dbReference type="EMBL" id="NDL57637.1"/>
    </source>
</evidence>
<dbReference type="CDD" id="cd01949">
    <property type="entry name" value="GGDEF"/>
    <property type="match status" value="1"/>
</dbReference>
<feature type="transmembrane region" description="Helical" evidence="2">
    <location>
        <begin position="108"/>
        <end position="130"/>
    </location>
</feature>